<dbReference type="InterPro" id="IPR008979">
    <property type="entry name" value="Galactose-bd-like_sf"/>
</dbReference>
<evidence type="ECO:0000256" key="2">
    <source>
        <dbReference type="SAM" id="MobiDB-lite"/>
    </source>
</evidence>
<dbReference type="PANTHER" id="PTHR22901">
    <property type="entry name" value="SIALATE O-ACETYLESTERASE"/>
    <property type="match status" value="1"/>
</dbReference>
<dbReference type="GO" id="GO:0001681">
    <property type="term" value="F:sialate O-acetylesterase activity"/>
    <property type="evidence" value="ECO:0007669"/>
    <property type="project" value="InterPro"/>
</dbReference>
<keyword evidence="5" id="KW-1185">Reference proteome</keyword>
<proteinExistence type="predicted"/>
<dbReference type="AlphaFoldDB" id="A0A5D6V1F0"/>
<sequence length="710" mass="77197">MESDERKDGSQGTAPPTDARVRAPLRGTEAGGPAFFLLLAAQRFVHVQKALPSMIRSLLLLLGLGAVSSAAQATVRLPRLVGSHMVLQRDARLPLWGWAAPGEKVSLTFQGKTYATQPNATGKWTLTLPALPAGGPYTMSIKGNNTLELTDILVGDVWLASGQSNMEWPLRDANNAPQEIAAATFPQIRLIDVPNVMASRPQAEFGGNGWQVCSPSTAGGFSAVAYFFARDLHQRYQVPIGLITAEWGGTPAESWTSAEALKALPEFTPAVEKLRSNPRDISQQVADFDAQVAAWRRSPAGQDKGHRPGAPAWFEVTYPAASWPTMPLPGVWEATPGLQAFDGVVWFRQEVTLTAEEANQAAQLSLAQVDDNDSTWFNGTFIGGTNGYNEPRRYPVPAALVKPGRNVLTVRVVDNGAGGGIWGEAKDMTLTTSRRTVPLAGNWAYQVAYDQQTMPRNPFPAGAQNSPTVLYNAMIAPLLPYAIKGAIWYQGESNAGRAAQYRTLFPTMIRDWRQRWGQGDFPFLFVQLANFMPDQPQPADYEWAELREAQARTLSLPRTGMATAIDIGNPTDIHPRNKQEVGRRLALAARQVAYADKQVLAAGPTFDKLQVQGKEVRITFKNTGSGLVLKDASGPTLRSFAIAGADRKFVWAQGRLEGNTLILSSPQVAAPVAVRYGWSNNPFANLYNQEGLPAPPFRTDTWPGITEGVK</sequence>
<dbReference type="SUPFAM" id="SSF52266">
    <property type="entry name" value="SGNH hydrolase"/>
    <property type="match status" value="1"/>
</dbReference>
<keyword evidence="1" id="KW-0378">Hydrolase</keyword>
<evidence type="ECO:0000259" key="3">
    <source>
        <dbReference type="Pfam" id="PF03629"/>
    </source>
</evidence>
<comment type="caution">
    <text evidence="4">The sequence shown here is derived from an EMBL/GenBank/DDBJ whole genome shotgun (WGS) entry which is preliminary data.</text>
</comment>
<organism evidence="4 5">
    <name type="scientific">Hymenobacter lutimineralis</name>
    <dbReference type="NCBI Taxonomy" id="2606448"/>
    <lineage>
        <taxon>Bacteria</taxon>
        <taxon>Pseudomonadati</taxon>
        <taxon>Bacteroidota</taxon>
        <taxon>Cytophagia</taxon>
        <taxon>Cytophagales</taxon>
        <taxon>Hymenobacteraceae</taxon>
        <taxon>Hymenobacter</taxon>
    </lineage>
</organism>
<name>A0A5D6V1F0_9BACT</name>
<protein>
    <submittedName>
        <fullName evidence="4">9-O-acetylesterase</fullName>
    </submittedName>
</protein>
<gene>
    <name evidence="4" type="ORF">FY528_11235</name>
</gene>
<dbReference type="Proteomes" id="UP000322791">
    <property type="component" value="Unassembled WGS sequence"/>
</dbReference>
<dbReference type="GO" id="GO:0005975">
    <property type="term" value="P:carbohydrate metabolic process"/>
    <property type="evidence" value="ECO:0007669"/>
    <property type="project" value="TreeGrafter"/>
</dbReference>
<dbReference type="Gene3D" id="3.40.50.1110">
    <property type="entry name" value="SGNH hydrolase"/>
    <property type="match status" value="2"/>
</dbReference>
<dbReference type="InterPro" id="IPR013783">
    <property type="entry name" value="Ig-like_fold"/>
</dbReference>
<dbReference type="InterPro" id="IPR039329">
    <property type="entry name" value="SIAE"/>
</dbReference>
<evidence type="ECO:0000256" key="1">
    <source>
        <dbReference type="ARBA" id="ARBA00022801"/>
    </source>
</evidence>
<dbReference type="SUPFAM" id="SSF49785">
    <property type="entry name" value="Galactose-binding domain-like"/>
    <property type="match status" value="1"/>
</dbReference>
<evidence type="ECO:0000313" key="4">
    <source>
        <dbReference type="EMBL" id="TYZ09310.1"/>
    </source>
</evidence>
<dbReference type="Gene3D" id="2.60.40.10">
    <property type="entry name" value="Immunoglobulins"/>
    <property type="match status" value="1"/>
</dbReference>
<dbReference type="Pfam" id="PF03629">
    <property type="entry name" value="SASA"/>
    <property type="match status" value="1"/>
</dbReference>
<reference evidence="4 5" key="1">
    <citation type="submission" date="2019-08" db="EMBL/GenBank/DDBJ databases">
        <authorList>
            <person name="Seo M.-J."/>
        </authorList>
    </citation>
    <scope>NUCLEOTIDE SEQUENCE [LARGE SCALE GENOMIC DNA]</scope>
    <source>
        <strain evidence="4 5">KIGAM108</strain>
    </source>
</reference>
<evidence type="ECO:0000313" key="5">
    <source>
        <dbReference type="Proteomes" id="UP000322791"/>
    </source>
</evidence>
<dbReference type="InterPro" id="IPR036514">
    <property type="entry name" value="SGNH_hydro_sf"/>
</dbReference>
<dbReference type="InterPro" id="IPR005181">
    <property type="entry name" value="SASA"/>
</dbReference>
<feature type="region of interest" description="Disordered" evidence="2">
    <location>
        <begin position="1"/>
        <end position="24"/>
    </location>
</feature>
<dbReference type="EMBL" id="VTHL01000010">
    <property type="protein sequence ID" value="TYZ09310.1"/>
    <property type="molecule type" value="Genomic_DNA"/>
</dbReference>
<accession>A0A5D6V1F0</accession>
<feature type="domain" description="Sialate O-acetylesterase" evidence="3">
    <location>
        <begin position="470"/>
        <end position="588"/>
    </location>
</feature>
<dbReference type="PANTHER" id="PTHR22901:SF0">
    <property type="entry name" value="SIALATE O-ACETYLESTERASE"/>
    <property type="match status" value="1"/>
</dbReference>